<keyword evidence="1" id="KW-1185">Reference proteome</keyword>
<proteinExistence type="predicted"/>
<evidence type="ECO:0000313" key="1">
    <source>
        <dbReference type="Proteomes" id="UP000887565"/>
    </source>
</evidence>
<reference evidence="2" key="1">
    <citation type="submission" date="2022-11" db="UniProtKB">
        <authorList>
            <consortium name="WormBaseParasite"/>
        </authorList>
    </citation>
    <scope>IDENTIFICATION</scope>
</reference>
<protein>
    <submittedName>
        <fullName evidence="2">Uncharacterized protein</fullName>
    </submittedName>
</protein>
<dbReference type="Proteomes" id="UP000887565">
    <property type="component" value="Unplaced"/>
</dbReference>
<dbReference type="AlphaFoldDB" id="A0A915HIS1"/>
<organism evidence="1 2">
    <name type="scientific">Romanomermis culicivorax</name>
    <name type="common">Nematode worm</name>
    <dbReference type="NCBI Taxonomy" id="13658"/>
    <lineage>
        <taxon>Eukaryota</taxon>
        <taxon>Metazoa</taxon>
        <taxon>Ecdysozoa</taxon>
        <taxon>Nematoda</taxon>
        <taxon>Enoplea</taxon>
        <taxon>Dorylaimia</taxon>
        <taxon>Mermithida</taxon>
        <taxon>Mermithoidea</taxon>
        <taxon>Mermithidae</taxon>
        <taxon>Romanomermis</taxon>
    </lineage>
</organism>
<name>A0A915HIS1_ROMCU</name>
<dbReference type="WBParaSite" id="nRc.2.0.1.t01485-RA">
    <property type="protein sequence ID" value="nRc.2.0.1.t01485-RA"/>
    <property type="gene ID" value="nRc.2.0.1.g01485"/>
</dbReference>
<accession>A0A915HIS1</accession>
<evidence type="ECO:0000313" key="2">
    <source>
        <dbReference type="WBParaSite" id="nRc.2.0.1.t01485-RA"/>
    </source>
</evidence>
<sequence>MPNDVTRAQRPSATKVGTQATSAFLDVNGLAILASASERLIPAWAAWNEIFSLEKTRIENEKNIIFVPSASSYAKYDAKIDAGTLSTSISVSTTPPDRLIFRPAAVKLSDIRRSSLELHFWNENTQMAVIKLSPVIIVHRIFALFNSEMTKLLCCLSRFSKMIKPQKIICDSNRRLSFSFSFKFLYATEMTL</sequence>